<dbReference type="AlphaFoldDB" id="A0AAV4N6C6"/>
<evidence type="ECO:0000313" key="2">
    <source>
        <dbReference type="Proteomes" id="UP001054945"/>
    </source>
</evidence>
<reference evidence="1 2" key="1">
    <citation type="submission" date="2021-06" db="EMBL/GenBank/DDBJ databases">
        <title>Caerostris extrusa draft genome.</title>
        <authorList>
            <person name="Kono N."/>
            <person name="Arakawa K."/>
        </authorList>
    </citation>
    <scope>NUCLEOTIDE SEQUENCE [LARGE SCALE GENOMIC DNA]</scope>
</reference>
<sequence length="90" mass="10019">MSGRPLLLSRGFHTFDEIKDLNPEGFSRDLKGPNRQTVTRGNLSVSIAGHDSKSQKSFPLLFPLIRFGDEEEATAALPKSETETPLLFFL</sequence>
<name>A0AAV4N6C6_CAEEX</name>
<protein>
    <submittedName>
        <fullName evidence="1">Uncharacterized protein</fullName>
    </submittedName>
</protein>
<evidence type="ECO:0000313" key="1">
    <source>
        <dbReference type="EMBL" id="GIX79581.1"/>
    </source>
</evidence>
<proteinExistence type="predicted"/>
<dbReference type="Proteomes" id="UP001054945">
    <property type="component" value="Unassembled WGS sequence"/>
</dbReference>
<comment type="caution">
    <text evidence="1">The sequence shown here is derived from an EMBL/GenBank/DDBJ whole genome shotgun (WGS) entry which is preliminary data.</text>
</comment>
<dbReference type="EMBL" id="BPLR01002952">
    <property type="protein sequence ID" value="GIX79581.1"/>
    <property type="molecule type" value="Genomic_DNA"/>
</dbReference>
<accession>A0AAV4N6C6</accession>
<organism evidence="1 2">
    <name type="scientific">Caerostris extrusa</name>
    <name type="common">Bark spider</name>
    <name type="synonym">Caerostris bankana</name>
    <dbReference type="NCBI Taxonomy" id="172846"/>
    <lineage>
        <taxon>Eukaryota</taxon>
        <taxon>Metazoa</taxon>
        <taxon>Ecdysozoa</taxon>
        <taxon>Arthropoda</taxon>
        <taxon>Chelicerata</taxon>
        <taxon>Arachnida</taxon>
        <taxon>Araneae</taxon>
        <taxon>Araneomorphae</taxon>
        <taxon>Entelegynae</taxon>
        <taxon>Araneoidea</taxon>
        <taxon>Araneidae</taxon>
        <taxon>Caerostris</taxon>
    </lineage>
</organism>
<gene>
    <name evidence="1" type="ORF">CEXT_51521</name>
</gene>
<keyword evidence="2" id="KW-1185">Reference proteome</keyword>